<dbReference type="EMBL" id="OA564632">
    <property type="protein sequence ID" value="CAD7195034.1"/>
    <property type="molecule type" value="Genomic_DNA"/>
</dbReference>
<keyword evidence="1" id="KW-1133">Transmembrane helix</keyword>
<evidence type="ECO:0000256" key="1">
    <source>
        <dbReference type="SAM" id="Phobius"/>
    </source>
</evidence>
<reference evidence="2" key="1">
    <citation type="submission" date="2020-11" db="EMBL/GenBank/DDBJ databases">
        <authorList>
            <person name="Tran Van P."/>
        </authorList>
    </citation>
    <scope>NUCLEOTIDE SEQUENCE</scope>
</reference>
<keyword evidence="1" id="KW-0812">Transmembrane</keyword>
<feature type="transmembrane region" description="Helical" evidence="1">
    <location>
        <begin position="43"/>
        <end position="60"/>
    </location>
</feature>
<sequence>MVATNLSTAPDKSRHHSDLYVRTSWADAATALAQLDKLAAGRLMFHLYACLVGIFGRQLLIRRGDVGMIGVSGGKLCDLH</sequence>
<name>A0A7R8VAZ3_TIMDO</name>
<protein>
    <submittedName>
        <fullName evidence="2">Uncharacterized protein</fullName>
    </submittedName>
</protein>
<organism evidence="2">
    <name type="scientific">Timema douglasi</name>
    <name type="common">Walking stick</name>
    <dbReference type="NCBI Taxonomy" id="61478"/>
    <lineage>
        <taxon>Eukaryota</taxon>
        <taxon>Metazoa</taxon>
        <taxon>Ecdysozoa</taxon>
        <taxon>Arthropoda</taxon>
        <taxon>Hexapoda</taxon>
        <taxon>Insecta</taxon>
        <taxon>Pterygota</taxon>
        <taxon>Neoptera</taxon>
        <taxon>Polyneoptera</taxon>
        <taxon>Phasmatodea</taxon>
        <taxon>Timematodea</taxon>
        <taxon>Timematoidea</taxon>
        <taxon>Timematidae</taxon>
        <taxon>Timema</taxon>
    </lineage>
</organism>
<keyword evidence="1" id="KW-0472">Membrane</keyword>
<accession>A0A7R8VAZ3</accession>
<gene>
    <name evidence="2" type="ORF">TDIB3V08_LOCUS1441</name>
</gene>
<evidence type="ECO:0000313" key="2">
    <source>
        <dbReference type="EMBL" id="CAD7195034.1"/>
    </source>
</evidence>
<dbReference type="AlphaFoldDB" id="A0A7R8VAZ3"/>
<proteinExistence type="predicted"/>